<protein>
    <submittedName>
        <fullName evidence="5">Ankyrin repeat-containing protein</fullName>
    </submittedName>
</protein>
<dbReference type="OrthoDB" id="5657095at2"/>
<dbReference type="SMART" id="SM00248">
    <property type="entry name" value="ANK"/>
    <property type="match status" value="3"/>
</dbReference>
<evidence type="ECO:0000256" key="3">
    <source>
        <dbReference type="PROSITE-ProRule" id="PRU00023"/>
    </source>
</evidence>
<dbReference type="Proteomes" id="UP000324595">
    <property type="component" value="Unassembled WGS sequence"/>
</dbReference>
<dbReference type="InterPro" id="IPR002110">
    <property type="entry name" value="Ankyrin_rpt"/>
</dbReference>
<dbReference type="PANTHER" id="PTHR24198:SF165">
    <property type="entry name" value="ANKYRIN REPEAT-CONTAINING PROTEIN-RELATED"/>
    <property type="match status" value="1"/>
</dbReference>
<feature type="repeat" description="ANK" evidence="3">
    <location>
        <begin position="95"/>
        <end position="127"/>
    </location>
</feature>
<comment type="caution">
    <text evidence="5">The sequence shown here is derived from an EMBL/GenBank/DDBJ whole genome shotgun (WGS) entry which is preliminary data.</text>
</comment>
<organism evidence="5 6">
    <name type="scientific">Fodinibius salinus</name>
    <dbReference type="NCBI Taxonomy" id="860790"/>
    <lineage>
        <taxon>Bacteria</taxon>
        <taxon>Pseudomonadati</taxon>
        <taxon>Balneolota</taxon>
        <taxon>Balneolia</taxon>
        <taxon>Balneolales</taxon>
        <taxon>Balneolaceae</taxon>
        <taxon>Fodinibius</taxon>
    </lineage>
</organism>
<proteinExistence type="predicted"/>
<dbReference type="Gene3D" id="1.25.40.20">
    <property type="entry name" value="Ankyrin repeat-containing domain"/>
    <property type="match status" value="1"/>
</dbReference>
<gene>
    <name evidence="5" type="ORF">LX73_1471</name>
</gene>
<accession>A0A5D3YJY9</accession>
<dbReference type="PANTHER" id="PTHR24198">
    <property type="entry name" value="ANKYRIN REPEAT AND PROTEIN KINASE DOMAIN-CONTAINING PROTEIN"/>
    <property type="match status" value="1"/>
</dbReference>
<dbReference type="PROSITE" id="PS50297">
    <property type="entry name" value="ANK_REP_REGION"/>
    <property type="match status" value="2"/>
</dbReference>
<dbReference type="RefSeq" id="WP_148898811.1">
    <property type="nucleotide sequence ID" value="NZ_VNHY01000002.1"/>
</dbReference>
<feature type="chain" id="PRO_5022823973" evidence="4">
    <location>
        <begin position="18"/>
        <end position="161"/>
    </location>
</feature>
<evidence type="ECO:0000256" key="4">
    <source>
        <dbReference type="SAM" id="SignalP"/>
    </source>
</evidence>
<evidence type="ECO:0000256" key="2">
    <source>
        <dbReference type="ARBA" id="ARBA00023043"/>
    </source>
</evidence>
<feature type="signal peptide" evidence="4">
    <location>
        <begin position="1"/>
        <end position="17"/>
    </location>
</feature>
<dbReference type="Pfam" id="PF12796">
    <property type="entry name" value="Ank_2"/>
    <property type="match status" value="1"/>
</dbReference>
<feature type="repeat" description="ANK" evidence="3">
    <location>
        <begin position="62"/>
        <end position="94"/>
    </location>
</feature>
<keyword evidence="4" id="KW-0732">Signal</keyword>
<evidence type="ECO:0000313" key="6">
    <source>
        <dbReference type="Proteomes" id="UP000324595"/>
    </source>
</evidence>
<dbReference type="AlphaFoldDB" id="A0A5D3YJY9"/>
<name>A0A5D3YJY9_9BACT</name>
<evidence type="ECO:0000256" key="1">
    <source>
        <dbReference type="ARBA" id="ARBA00022737"/>
    </source>
</evidence>
<dbReference type="InterPro" id="IPR036770">
    <property type="entry name" value="Ankyrin_rpt-contain_sf"/>
</dbReference>
<sequence>MKTLKGLLLVFSISILAVTAPKANSDIPKIADNIFTAIRTIDYTSINILLAEDMDIDTVDHNGNTPLMVAAGIGNPRILKIILSHNPNINKQNKNGMTALMIAAKSGQFYIVRKLIERGGDDSIQDSDGNTALTLASKFAHNQIVHYLMTTKRSNTRTYTK</sequence>
<keyword evidence="6" id="KW-1185">Reference proteome</keyword>
<evidence type="ECO:0000313" key="5">
    <source>
        <dbReference type="EMBL" id="TYP93760.1"/>
    </source>
</evidence>
<reference evidence="5 6" key="1">
    <citation type="submission" date="2019-07" db="EMBL/GenBank/DDBJ databases">
        <title>Genomic Encyclopedia of Archaeal and Bacterial Type Strains, Phase II (KMG-II): from individual species to whole genera.</title>
        <authorList>
            <person name="Goeker M."/>
        </authorList>
    </citation>
    <scope>NUCLEOTIDE SEQUENCE [LARGE SCALE GENOMIC DNA]</scope>
    <source>
        <strain evidence="5 6">DSM 21935</strain>
    </source>
</reference>
<keyword evidence="2 3" id="KW-0040">ANK repeat</keyword>
<dbReference type="EMBL" id="VNHY01000002">
    <property type="protein sequence ID" value="TYP93760.1"/>
    <property type="molecule type" value="Genomic_DNA"/>
</dbReference>
<dbReference type="PROSITE" id="PS50088">
    <property type="entry name" value="ANK_REPEAT"/>
    <property type="match status" value="2"/>
</dbReference>
<dbReference type="SUPFAM" id="SSF48403">
    <property type="entry name" value="Ankyrin repeat"/>
    <property type="match status" value="1"/>
</dbReference>
<keyword evidence="1" id="KW-0677">Repeat</keyword>